<keyword evidence="3" id="KW-0479">Metal-binding</keyword>
<evidence type="ECO:0000256" key="5">
    <source>
        <dbReference type="ARBA" id="ARBA00022801"/>
    </source>
</evidence>
<dbReference type="AlphaFoldDB" id="A0A918WDY6"/>
<dbReference type="CDD" id="cd16030">
    <property type="entry name" value="iduronate-2-sulfatase"/>
    <property type="match status" value="1"/>
</dbReference>
<reference evidence="8" key="1">
    <citation type="journal article" date="2014" name="Int. J. Syst. Evol. Microbiol.">
        <title>Complete genome sequence of Corynebacterium casei LMG S-19264T (=DSM 44701T), isolated from a smear-ripened cheese.</title>
        <authorList>
            <consortium name="US DOE Joint Genome Institute (JGI-PGF)"/>
            <person name="Walter F."/>
            <person name="Albersmeier A."/>
            <person name="Kalinowski J."/>
            <person name="Ruckert C."/>
        </authorList>
    </citation>
    <scope>NUCLEOTIDE SEQUENCE</scope>
    <source>
        <strain evidence="8">KCTC 12988</strain>
    </source>
</reference>
<evidence type="ECO:0000256" key="1">
    <source>
        <dbReference type="ARBA" id="ARBA00001913"/>
    </source>
</evidence>
<dbReference type="InterPro" id="IPR017850">
    <property type="entry name" value="Alkaline_phosphatase_core_sf"/>
</dbReference>
<evidence type="ECO:0000256" key="2">
    <source>
        <dbReference type="ARBA" id="ARBA00008779"/>
    </source>
</evidence>
<evidence type="ECO:0000259" key="7">
    <source>
        <dbReference type="Pfam" id="PF00884"/>
    </source>
</evidence>
<gene>
    <name evidence="8" type="ORF">GCM10007100_04330</name>
</gene>
<dbReference type="GO" id="GO:0046872">
    <property type="term" value="F:metal ion binding"/>
    <property type="evidence" value="ECO:0007669"/>
    <property type="project" value="UniProtKB-KW"/>
</dbReference>
<dbReference type="GO" id="GO:0004423">
    <property type="term" value="F:iduronate-2-sulfatase activity"/>
    <property type="evidence" value="ECO:0007669"/>
    <property type="project" value="InterPro"/>
</dbReference>
<dbReference type="SUPFAM" id="SSF53649">
    <property type="entry name" value="Alkaline phosphatase-like"/>
    <property type="match status" value="1"/>
</dbReference>
<feature type="domain" description="Sulfatase N-terminal" evidence="7">
    <location>
        <begin position="4"/>
        <end position="319"/>
    </location>
</feature>
<dbReference type="PANTHER" id="PTHR45953">
    <property type="entry name" value="IDURONATE 2-SULFATASE"/>
    <property type="match status" value="1"/>
</dbReference>
<accession>A0A918WDY6</accession>
<evidence type="ECO:0000313" key="9">
    <source>
        <dbReference type="Proteomes" id="UP000644507"/>
    </source>
</evidence>
<protein>
    <submittedName>
        <fullName evidence="8">Iduronate-2-sulfatase</fullName>
    </submittedName>
</protein>
<comment type="similarity">
    <text evidence="2">Belongs to the sulfatase family.</text>
</comment>
<evidence type="ECO:0000256" key="3">
    <source>
        <dbReference type="ARBA" id="ARBA00022723"/>
    </source>
</evidence>
<evidence type="ECO:0000313" key="8">
    <source>
        <dbReference type="EMBL" id="GHC42442.1"/>
    </source>
</evidence>
<proteinExistence type="inferred from homology"/>
<dbReference type="InterPro" id="IPR035874">
    <property type="entry name" value="IDS"/>
</dbReference>
<keyword evidence="9" id="KW-1185">Reference proteome</keyword>
<dbReference type="InterPro" id="IPR000917">
    <property type="entry name" value="Sulfatase_N"/>
</dbReference>
<keyword evidence="6" id="KW-0106">Calcium</keyword>
<name>A0A918WDY6_9BACT</name>
<dbReference type="PANTHER" id="PTHR45953:SF1">
    <property type="entry name" value="IDURONATE 2-SULFATASE"/>
    <property type="match status" value="1"/>
</dbReference>
<evidence type="ECO:0000256" key="6">
    <source>
        <dbReference type="ARBA" id="ARBA00022837"/>
    </source>
</evidence>
<dbReference type="Proteomes" id="UP000644507">
    <property type="component" value="Unassembled WGS sequence"/>
</dbReference>
<reference evidence="8" key="2">
    <citation type="submission" date="2020-09" db="EMBL/GenBank/DDBJ databases">
        <authorList>
            <person name="Sun Q."/>
            <person name="Kim S."/>
        </authorList>
    </citation>
    <scope>NUCLEOTIDE SEQUENCE</scope>
    <source>
        <strain evidence="8">KCTC 12988</strain>
    </source>
</reference>
<keyword evidence="5" id="KW-0378">Hydrolase</keyword>
<dbReference type="GO" id="GO:0005737">
    <property type="term" value="C:cytoplasm"/>
    <property type="evidence" value="ECO:0007669"/>
    <property type="project" value="TreeGrafter"/>
</dbReference>
<evidence type="ECO:0000256" key="4">
    <source>
        <dbReference type="ARBA" id="ARBA00022729"/>
    </source>
</evidence>
<keyword evidence="4" id="KW-0732">Signal</keyword>
<dbReference type="EMBL" id="BMXI01000001">
    <property type="protein sequence ID" value="GHC42442.1"/>
    <property type="molecule type" value="Genomic_DNA"/>
</dbReference>
<dbReference type="Gene3D" id="3.40.720.10">
    <property type="entry name" value="Alkaline Phosphatase, subunit A"/>
    <property type="match status" value="1"/>
</dbReference>
<sequence length="415" mass="46455">MVKSPHLDQLAQEGILFERAYCQVAVCGASRASMMTGILPTATRYVDYLTTIDADTPGAITLAQHFQDHGYTTLANGKILHTASDASQRSWSRPVQYPKISHQTHLDPASINSGDQKGKKRFFESPEVEDTAYTDGLTAENTIADLRRLKKEGGPFFLGCGFIRPHLPFYAPKKYWDLYDEKTLPLAPNRYRPKDYPRELNSSREFKTYDLAGFDPSSEAFHRKMRHGYFASTSYVDTLVGKVLAELKDLGLDQNTIVVVWGDHGWHLGEHTFWGKHNTLHNATRVPLIVRVPGKPAGLRTQALVQSVDLFPTLCALAGLDTPPSVQGQSFAKLLDNPAASHHTAVYNRFKKADALITNRYSYSQFESGAEMLFDLREDPQENSNLASDEKLHPTLLTLRQQLDASIEKAESATW</sequence>
<comment type="caution">
    <text evidence="8">The sequence shown here is derived from an EMBL/GenBank/DDBJ whole genome shotgun (WGS) entry which is preliminary data.</text>
</comment>
<comment type="cofactor">
    <cofactor evidence="1">
        <name>Ca(2+)</name>
        <dbReference type="ChEBI" id="CHEBI:29108"/>
    </cofactor>
</comment>
<dbReference type="Pfam" id="PF00884">
    <property type="entry name" value="Sulfatase"/>
    <property type="match status" value="1"/>
</dbReference>
<organism evidence="8 9">
    <name type="scientific">Roseibacillus persicicus</name>
    <dbReference type="NCBI Taxonomy" id="454148"/>
    <lineage>
        <taxon>Bacteria</taxon>
        <taxon>Pseudomonadati</taxon>
        <taxon>Verrucomicrobiota</taxon>
        <taxon>Verrucomicrobiia</taxon>
        <taxon>Verrucomicrobiales</taxon>
        <taxon>Verrucomicrobiaceae</taxon>
        <taxon>Roseibacillus</taxon>
    </lineage>
</organism>